<dbReference type="Proteomes" id="UP000029989">
    <property type="component" value="Unassembled WGS sequence"/>
</dbReference>
<evidence type="ECO:0008006" key="6">
    <source>
        <dbReference type="Google" id="ProtNLM"/>
    </source>
</evidence>
<dbReference type="eggNOG" id="COG3637">
    <property type="taxonomic scope" value="Bacteria"/>
</dbReference>
<protein>
    <recommendedName>
        <fullName evidence="6">Transporter</fullName>
    </recommendedName>
</protein>
<keyword evidence="5" id="KW-1185">Reference proteome</keyword>
<proteinExistence type="predicted"/>
<gene>
    <name evidence="4" type="ORF">N799_02455</name>
</gene>
<evidence type="ECO:0000313" key="4">
    <source>
        <dbReference type="EMBL" id="KGM56769.1"/>
    </source>
</evidence>
<evidence type="ECO:0000256" key="1">
    <source>
        <dbReference type="SAM" id="Coils"/>
    </source>
</evidence>
<dbReference type="STRING" id="913325.N799_02455"/>
<comment type="caution">
    <text evidence="4">The sequence shown here is derived from an EMBL/GenBank/DDBJ whole genome shotgun (WGS) entry which is preliminary data.</text>
</comment>
<keyword evidence="3" id="KW-0732">Signal</keyword>
<feature type="region of interest" description="Disordered" evidence="2">
    <location>
        <begin position="78"/>
        <end position="157"/>
    </location>
</feature>
<evidence type="ECO:0000313" key="5">
    <source>
        <dbReference type="Proteomes" id="UP000029989"/>
    </source>
</evidence>
<dbReference type="AlphaFoldDB" id="A0A0A0F1U7"/>
<feature type="compositionally biased region" description="Low complexity" evidence="2">
    <location>
        <begin position="116"/>
        <end position="138"/>
    </location>
</feature>
<feature type="coiled-coil region" evidence="1">
    <location>
        <begin position="46"/>
        <end position="73"/>
    </location>
</feature>
<keyword evidence="1" id="KW-0175">Coiled coil</keyword>
<evidence type="ECO:0000256" key="3">
    <source>
        <dbReference type="SAM" id="SignalP"/>
    </source>
</evidence>
<sequence length="469" mass="49965">MRVNAPPTAARPPAVQQLVLAIVLALGTGAANAAEPPTEAETAELLRRMSEQLGRQQAEIDTLRGQVEALLMQQRGRGLSGVPASQAADQDPAAQETARAAGQLATDERAQQDGDTATANQPATQPAVAAQDPAAAQPLQVGEARREEDAERREQEKALVVREHAPLFERKFTFETGLSYSYYDRRQLALSGFLALDAIFLGTLNLDQTKASVMTLDVSGRYGLTDRFSIEGSIPWVQRDTRFVSGGAGGASTEISEVQLSSSGIGDVSVAAYYQWVKESSRWPDIVTSLRVRAPTGRHPFGLKLIMADEDNNNLNIPEDLPTGTGLWSATANISALRTYDPVILFGNLGYTVYRPEKFDDISPVLDQVSPAEVSLGNTIQLSAGMAIALNDRSAISFSVASAFSAATHTTAPGKEEMRVPGSSSNSSTFNVGGTYALPSGWTLSSQATIGLTPDAPNFVLGLRASHTF</sequence>
<accession>A0A0A0F1U7</accession>
<reference evidence="4 5" key="1">
    <citation type="journal article" date="2015" name="Stand. Genomic Sci.">
        <title>Genomic information of the arsenic-resistant bacterium Lysobacter arseniciresistens type strain ZS79(T) and comparison of Lysobacter draft genomes.</title>
        <authorList>
            <person name="Liu L."/>
            <person name="Zhang S."/>
            <person name="Luo M."/>
            <person name="Wang G."/>
        </authorList>
    </citation>
    <scope>NUCLEOTIDE SEQUENCE [LARGE SCALE GENOMIC DNA]</scope>
    <source>
        <strain evidence="4 5">ZS79</strain>
    </source>
</reference>
<name>A0A0A0F1U7_9GAMM</name>
<dbReference type="Pfam" id="PF13557">
    <property type="entry name" value="Phenol_MetA_deg"/>
    <property type="match status" value="1"/>
</dbReference>
<feature type="compositionally biased region" description="Low complexity" evidence="2">
    <location>
        <begin position="83"/>
        <end position="95"/>
    </location>
</feature>
<evidence type="ECO:0000256" key="2">
    <source>
        <dbReference type="SAM" id="MobiDB-lite"/>
    </source>
</evidence>
<organism evidence="4 5">
    <name type="scientific">Lysobacter arseniciresistens ZS79</name>
    <dbReference type="NCBI Taxonomy" id="913325"/>
    <lineage>
        <taxon>Bacteria</taxon>
        <taxon>Pseudomonadati</taxon>
        <taxon>Pseudomonadota</taxon>
        <taxon>Gammaproteobacteria</taxon>
        <taxon>Lysobacterales</taxon>
        <taxon>Lysobacteraceae</taxon>
        <taxon>Novilysobacter</taxon>
    </lineage>
</organism>
<feature type="compositionally biased region" description="Basic and acidic residues" evidence="2">
    <location>
        <begin position="143"/>
        <end position="157"/>
    </location>
</feature>
<dbReference type="EMBL" id="AVPT01000009">
    <property type="protein sequence ID" value="KGM56769.1"/>
    <property type="molecule type" value="Genomic_DNA"/>
</dbReference>
<feature type="signal peptide" evidence="3">
    <location>
        <begin position="1"/>
        <end position="33"/>
    </location>
</feature>
<dbReference type="InterPro" id="IPR025737">
    <property type="entry name" value="FApF"/>
</dbReference>
<feature type="chain" id="PRO_5001969535" description="Transporter" evidence="3">
    <location>
        <begin position="34"/>
        <end position="469"/>
    </location>
</feature>